<keyword evidence="1" id="KW-0479">Metal-binding</keyword>
<evidence type="ECO:0000313" key="4">
    <source>
        <dbReference type="EMBL" id="RSH83984.1"/>
    </source>
</evidence>
<protein>
    <recommendedName>
        <fullName evidence="3">GATA-type domain-containing protein</fullName>
    </recommendedName>
</protein>
<feature type="compositionally biased region" description="Polar residues" evidence="2">
    <location>
        <begin position="495"/>
        <end position="512"/>
    </location>
</feature>
<evidence type="ECO:0000256" key="1">
    <source>
        <dbReference type="PROSITE-ProRule" id="PRU00094"/>
    </source>
</evidence>
<feature type="compositionally biased region" description="Low complexity" evidence="2">
    <location>
        <begin position="257"/>
        <end position="278"/>
    </location>
</feature>
<keyword evidence="5" id="KW-1185">Reference proteome</keyword>
<dbReference type="SMART" id="SM00401">
    <property type="entry name" value="ZnF_GATA"/>
    <property type="match status" value="1"/>
</dbReference>
<dbReference type="CDD" id="cd00202">
    <property type="entry name" value="ZnF_GATA"/>
    <property type="match status" value="1"/>
</dbReference>
<comment type="caution">
    <text evidence="4">The sequence shown here is derived from an EMBL/GenBank/DDBJ whole genome shotgun (WGS) entry which is preliminary data.</text>
</comment>
<dbReference type="GO" id="GO:0043565">
    <property type="term" value="F:sequence-specific DNA binding"/>
    <property type="evidence" value="ECO:0007669"/>
    <property type="project" value="InterPro"/>
</dbReference>
<feature type="compositionally biased region" description="Basic and acidic residues" evidence="2">
    <location>
        <begin position="565"/>
        <end position="575"/>
    </location>
</feature>
<feature type="region of interest" description="Disordered" evidence="2">
    <location>
        <begin position="84"/>
        <end position="108"/>
    </location>
</feature>
<reference evidence="4 5" key="1">
    <citation type="submission" date="2018-11" db="EMBL/GenBank/DDBJ databases">
        <title>Genome sequence of Saitozyma podzolica DSM 27192.</title>
        <authorList>
            <person name="Aliyu H."/>
            <person name="Gorte O."/>
            <person name="Ochsenreither K."/>
        </authorList>
    </citation>
    <scope>NUCLEOTIDE SEQUENCE [LARGE SCALE GENOMIC DNA]</scope>
    <source>
        <strain evidence="4 5">DSM 27192</strain>
    </source>
</reference>
<dbReference type="PROSITE" id="PS50114">
    <property type="entry name" value="GATA_ZN_FINGER_2"/>
    <property type="match status" value="1"/>
</dbReference>
<feature type="region of interest" description="Disordered" evidence="2">
    <location>
        <begin position="560"/>
        <end position="667"/>
    </location>
</feature>
<feature type="compositionally biased region" description="Gly residues" evidence="2">
    <location>
        <begin position="619"/>
        <end position="629"/>
    </location>
</feature>
<dbReference type="InterPro" id="IPR013088">
    <property type="entry name" value="Znf_NHR/GATA"/>
</dbReference>
<feature type="compositionally biased region" description="Low complexity" evidence="2">
    <location>
        <begin position="327"/>
        <end position="340"/>
    </location>
</feature>
<dbReference type="OrthoDB" id="3199820at2759"/>
<dbReference type="Gene3D" id="3.30.50.10">
    <property type="entry name" value="Erythroid Transcription Factor GATA-1, subunit A"/>
    <property type="match status" value="1"/>
</dbReference>
<evidence type="ECO:0000256" key="2">
    <source>
        <dbReference type="SAM" id="MobiDB-lite"/>
    </source>
</evidence>
<keyword evidence="1" id="KW-0862">Zinc</keyword>
<feature type="region of interest" description="Disordered" evidence="2">
    <location>
        <begin position="222"/>
        <end position="377"/>
    </location>
</feature>
<dbReference type="InterPro" id="IPR000679">
    <property type="entry name" value="Znf_GATA"/>
</dbReference>
<dbReference type="STRING" id="1890683.A0A427XYL0"/>
<keyword evidence="1" id="KW-0863">Zinc-finger</keyword>
<feature type="compositionally biased region" description="Low complexity" evidence="2">
    <location>
        <begin position="309"/>
        <end position="319"/>
    </location>
</feature>
<dbReference type="SUPFAM" id="SSF57716">
    <property type="entry name" value="Glucocorticoid receptor-like (DNA-binding domain)"/>
    <property type="match status" value="1"/>
</dbReference>
<feature type="compositionally biased region" description="Polar residues" evidence="2">
    <location>
        <begin position="292"/>
        <end position="301"/>
    </location>
</feature>
<dbReference type="Pfam" id="PF00320">
    <property type="entry name" value="GATA"/>
    <property type="match status" value="1"/>
</dbReference>
<dbReference type="EMBL" id="RSCD01000022">
    <property type="protein sequence ID" value="RSH83984.1"/>
    <property type="molecule type" value="Genomic_DNA"/>
</dbReference>
<feature type="compositionally biased region" description="Polar residues" evidence="2">
    <location>
        <begin position="633"/>
        <end position="647"/>
    </location>
</feature>
<feature type="region of interest" description="Disordered" evidence="2">
    <location>
        <begin position="463"/>
        <end position="524"/>
    </location>
</feature>
<feature type="compositionally biased region" description="Polar residues" evidence="2">
    <location>
        <begin position="593"/>
        <end position="607"/>
    </location>
</feature>
<dbReference type="GO" id="GO:0008270">
    <property type="term" value="F:zinc ion binding"/>
    <property type="evidence" value="ECO:0007669"/>
    <property type="project" value="UniProtKB-KW"/>
</dbReference>
<feature type="compositionally biased region" description="Pro residues" evidence="2">
    <location>
        <begin position="411"/>
        <end position="425"/>
    </location>
</feature>
<dbReference type="GO" id="GO:0006355">
    <property type="term" value="P:regulation of DNA-templated transcription"/>
    <property type="evidence" value="ECO:0007669"/>
    <property type="project" value="InterPro"/>
</dbReference>
<feature type="domain" description="GATA-type" evidence="3">
    <location>
        <begin position="510"/>
        <end position="570"/>
    </location>
</feature>
<gene>
    <name evidence="4" type="ORF">EHS25_005229</name>
</gene>
<dbReference type="AlphaFoldDB" id="A0A427XYL0"/>
<feature type="compositionally biased region" description="Low complexity" evidence="2">
    <location>
        <begin position="367"/>
        <end position="377"/>
    </location>
</feature>
<evidence type="ECO:0000313" key="5">
    <source>
        <dbReference type="Proteomes" id="UP000279259"/>
    </source>
</evidence>
<feature type="compositionally biased region" description="Low complexity" evidence="2">
    <location>
        <begin position="609"/>
        <end position="618"/>
    </location>
</feature>
<name>A0A427XYL0_9TREE</name>
<evidence type="ECO:0000259" key="3">
    <source>
        <dbReference type="PROSITE" id="PS50114"/>
    </source>
</evidence>
<accession>A0A427XYL0</accession>
<feature type="compositionally biased region" description="Polar residues" evidence="2">
    <location>
        <begin position="341"/>
        <end position="366"/>
    </location>
</feature>
<feature type="region of interest" description="Disordered" evidence="2">
    <location>
        <begin position="391"/>
        <end position="428"/>
    </location>
</feature>
<feature type="compositionally biased region" description="Low complexity" evidence="2">
    <location>
        <begin position="90"/>
        <end position="108"/>
    </location>
</feature>
<dbReference type="Proteomes" id="UP000279259">
    <property type="component" value="Unassembled WGS sequence"/>
</dbReference>
<sequence>MPPSPGRIHSLPIWRVADFSPPAVKVLYSLDNSSQSYLTTLNDRHDVYVHPATPLSGEESSGPECVPNVSTHDFSVYNLDPLQRPRAQRPFPTTSASTSPSSDPSSSSTWTGKGFLSWALHEPDQGKTLVRGRLVREYEFASSAWNGSGGLEGLVAAAQLGRDGTSTREDADGKGWGLEVVMSLKLVMSDGREVAQGRKEFEEMVARGPGQETIAAAMGSSQLGNGAIAGPSTVRPPVRSTQQVQVPPRIDLPQASYQLPKPQLNLNPNPYPYAQQQPPTAPLRIPQPQHAAMSQQTQVLQASVPPRPSSTSSQRSQPSSMPPSSLPLPSSSLPMMSSSSAQGTSRPSSAADQRQSSLPPLSSATVPTPISNTTPGTTATTIAAASAITTPIPARQSSAPPQPDRSSREVTPPPAPRPDSPPPSTPSRAALHALLRSDAKMSPELAKQLVNNPALLRLLKSAPSSQLPPSFRPEQASTSTSSGSGQNQGDAKASPATSDFATPNSSVVQKTETGGCHNCGTTTSDVWRHKTMKNGQNIKVCNECGLYFNKHKRMRPAEVWNAQPERADKRAKLDDPPSGVRSSPRRHRPADAQTHSTGQSHSHNSDPQPHGTGNPDNGNGNGHGHGQPAGHGSASNNSQVSGTTNGSPRKRKAKGPPPQPSPRRATRAAVKEAVNGSAADVKREDAFSPSSMFLTSPIEPMSDATLTSFSVLGTNGANDPIAAFGTGGEGAVTQLVNGTSGAEGDGEVDIEALLAQFVSSEQAEDGGSAMQTGEQLNLDALFAGMMGEGGEMGQDMLDFLSSAWDGQGGGHADGTGAQ</sequence>
<proteinExistence type="predicted"/>
<organism evidence="4 5">
    <name type="scientific">Saitozyma podzolica</name>
    <dbReference type="NCBI Taxonomy" id="1890683"/>
    <lineage>
        <taxon>Eukaryota</taxon>
        <taxon>Fungi</taxon>
        <taxon>Dikarya</taxon>
        <taxon>Basidiomycota</taxon>
        <taxon>Agaricomycotina</taxon>
        <taxon>Tremellomycetes</taxon>
        <taxon>Tremellales</taxon>
        <taxon>Trimorphomycetaceae</taxon>
        <taxon>Saitozyma</taxon>
    </lineage>
</organism>